<dbReference type="SUPFAM" id="SSF81324">
    <property type="entry name" value="Voltage-gated potassium channels"/>
    <property type="match status" value="1"/>
</dbReference>
<dbReference type="SMART" id="SM00054">
    <property type="entry name" value="EFh"/>
    <property type="match status" value="2"/>
</dbReference>
<evidence type="ECO:0000313" key="9">
    <source>
        <dbReference type="EMBL" id="CAE7538522.1"/>
    </source>
</evidence>
<dbReference type="PROSITE" id="PS00018">
    <property type="entry name" value="EF_HAND_1"/>
    <property type="match status" value="1"/>
</dbReference>
<accession>A0A812TJG2</accession>
<dbReference type="GO" id="GO:0005248">
    <property type="term" value="F:voltage-gated sodium channel activity"/>
    <property type="evidence" value="ECO:0007669"/>
    <property type="project" value="TreeGrafter"/>
</dbReference>
<dbReference type="InterPro" id="IPR011992">
    <property type="entry name" value="EF-hand-dom_pair"/>
</dbReference>
<dbReference type="GO" id="GO:0001518">
    <property type="term" value="C:voltage-gated sodium channel complex"/>
    <property type="evidence" value="ECO:0007669"/>
    <property type="project" value="TreeGrafter"/>
</dbReference>
<dbReference type="SUPFAM" id="SSF47473">
    <property type="entry name" value="EF-hand"/>
    <property type="match status" value="1"/>
</dbReference>
<feature type="domain" description="EF-hand" evidence="8">
    <location>
        <begin position="460"/>
        <end position="495"/>
    </location>
</feature>
<dbReference type="AlphaFoldDB" id="A0A812TJG2"/>
<dbReference type="InterPro" id="IPR043203">
    <property type="entry name" value="VGCC_Ca_Na"/>
</dbReference>
<protein>
    <submittedName>
        <fullName evidence="9">Scn11a protein</fullName>
    </submittedName>
</protein>
<dbReference type="PANTHER" id="PTHR10037">
    <property type="entry name" value="VOLTAGE-GATED CATION CHANNEL CALCIUM AND SODIUM"/>
    <property type="match status" value="1"/>
</dbReference>
<feature type="transmembrane region" description="Helical" evidence="7">
    <location>
        <begin position="411"/>
        <end position="431"/>
    </location>
</feature>
<organism evidence="9 10">
    <name type="scientific">Symbiodinium natans</name>
    <dbReference type="NCBI Taxonomy" id="878477"/>
    <lineage>
        <taxon>Eukaryota</taxon>
        <taxon>Sar</taxon>
        <taxon>Alveolata</taxon>
        <taxon>Dinophyceae</taxon>
        <taxon>Suessiales</taxon>
        <taxon>Symbiodiniaceae</taxon>
        <taxon>Symbiodinium</taxon>
    </lineage>
</organism>
<sequence length="596" mass="67059">MEEMAPGSVGESAGVMSPFRVLLMELEALHVEETKRLQAEVAALHKLTALQPYPRMSPPVFPIAREDSRRLPSASEKGLVRESCTLVEKDEDEPSTTDCRAEVAEAEQPVPNKQRRNSRHSGTGSASPKFKKGFSASSLMSSLMSMASLHSNQAIDLGEDSGELVEVNTREADRAFYERFGNVFLGNTFEMGIAVILLLNLLLMAAQLQYDGLKFGYEIGYKDYLLPAEEYWPNVASLFVVGDIIFAVIFTVEMLIRLFWIRCLAFFRHWLNWIDFIVVCSSWAELFASALPISPTFLRMLRLGKLLRALRVVKMSQVLESLQLLLKCIAASVRILFWSLVLLMIIQCSAGMTISYMVSELWTDPDVSEDSKFQVFRYYGTFSKTLLTMFEVLFANWAPACRVLIDNVSEWFSAVFIVYRCFVGFAVLNVVNAVFVQSTMKVAQADDEFLAREKQRAQDAYCRRLTNLFKQVDSSGDGKIDIQEFADLLENPKLQIWLGQLEIETTDLVGLFQMLDDGDGEISLEEFEAGIIRMKGYARSIDLNKLDRQMQKMHEKVDMLVNASALTGVVLPKPAKKFLQSPTTSAVSAPRGKDIV</sequence>
<evidence type="ECO:0000256" key="7">
    <source>
        <dbReference type="SAM" id="Phobius"/>
    </source>
</evidence>
<dbReference type="GO" id="GO:0005509">
    <property type="term" value="F:calcium ion binding"/>
    <property type="evidence" value="ECO:0007669"/>
    <property type="project" value="InterPro"/>
</dbReference>
<dbReference type="InterPro" id="IPR005821">
    <property type="entry name" value="Ion_trans_dom"/>
</dbReference>
<dbReference type="InterPro" id="IPR018247">
    <property type="entry name" value="EF_Hand_1_Ca_BS"/>
</dbReference>
<keyword evidence="3" id="KW-0106">Calcium</keyword>
<dbReference type="OrthoDB" id="3176171at2759"/>
<evidence type="ECO:0000256" key="5">
    <source>
        <dbReference type="ARBA" id="ARBA00023136"/>
    </source>
</evidence>
<dbReference type="Pfam" id="PF00520">
    <property type="entry name" value="Ion_trans"/>
    <property type="match status" value="1"/>
</dbReference>
<proteinExistence type="predicted"/>
<feature type="region of interest" description="Disordered" evidence="6">
    <location>
        <begin position="88"/>
        <end position="132"/>
    </location>
</feature>
<evidence type="ECO:0000256" key="1">
    <source>
        <dbReference type="ARBA" id="ARBA00004141"/>
    </source>
</evidence>
<dbReference type="PROSITE" id="PS50222">
    <property type="entry name" value="EF_HAND_2"/>
    <property type="match status" value="1"/>
</dbReference>
<keyword evidence="2 7" id="KW-0812">Transmembrane</keyword>
<keyword evidence="10" id="KW-1185">Reference proteome</keyword>
<reference evidence="9" key="1">
    <citation type="submission" date="2021-02" db="EMBL/GenBank/DDBJ databases">
        <authorList>
            <person name="Dougan E. K."/>
            <person name="Rhodes N."/>
            <person name="Thang M."/>
            <person name="Chan C."/>
        </authorList>
    </citation>
    <scope>NUCLEOTIDE SEQUENCE</scope>
</reference>
<dbReference type="InterPro" id="IPR002048">
    <property type="entry name" value="EF_hand_dom"/>
</dbReference>
<feature type="transmembrane region" description="Helical" evidence="7">
    <location>
        <begin position="235"/>
        <end position="260"/>
    </location>
</feature>
<evidence type="ECO:0000259" key="8">
    <source>
        <dbReference type="PROSITE" id="PS50222"/>
    </source>
</evidence>
<evidence type="ECO:0000256" key="3">
    <source>
        <dbReference type="ARBA" id="ARBA00022837"/>
    </source>
</evidence>
<evidence type="ECO:0000313" key="10">
    <source>
        <dbReference type="Proteomes" id="UP000604046"/>
    </source>
</evidence>
<gene>
    <name evidence="9" type="primary">Scn11a</name>
    <name evidence="9" type="ORF">SNAT2548_LOCUS30190</name>
</gene>
<comment type="subcellular location">
    <subcellularLocation>
        <location evidence="1">Membrane</location>
        <topology evidence="1">Multi-pass membrane protein</topology>
    </subcellularLocation>
</comment>
<feature type="transmembrane region" description="Helical" evidence="7">
    <location>
        <begin position="184"/>
        <end position="206"/>
    </location>
</feature>
<dbReference type="InterPro" id="IPR027359">
    <property type="entry name" value="Volt_channel_dom_sf"/>
</dbReference>
<dbReference type="Gene3D" id="1.10.238.10">
    <property type="entry name" value="EF-hand"/>
    <property type="match status" value="1"/>
</dbReference>
<dbReference type="EMBL" id="CAJNDS010002595">
    <property type="protein sequence ID" value="CAE7538522.1"/>
    <property type="molecule type" value="Genomic_DNA"/>
</dbReference>
<dbReference type="Gene3D" id="1.10.287.70">
    <property type="match status" value="1"/>
</dbReference>
<dbReference type="CDD" id="cd00051">
    <property type="entry name" value="EFh"/>
    <property type="match status" value="1"/>
</dbReference>
<dbReference type="PANTHER" id="PTHR10037:SF62">
    <property type="entry name" value="SODIUM CHANNEL PROTEIN 60E"/>
    <property type="match status" value="1"/>
</dbReference>
<evidence type="ECO:0000256" key="2">
    <source>
        <dbReference type="ARBA" id="ARBA00022692"/>
    </source>
</evidence>
<dbReference type="Gene3D" id="1.20.120.350">
    <property type="entry name" value="Voltage-gated potassium channels. Chain C"/>
    <property type="match status" value="1"/>
</dbReference>
<evidence type="ECO:0000256" key="4">
    <source>
        <dbReference type="ARBA" id="ARBA00022989"/>
    </source>
</evidence>
<evidence type="ECO:0000256" key="6">
    <source>
        <dbReference type="SAM" id="MobiDB-lite"/>
    </source>
</evidence>
<comment type="caution">
    <text evidence="9">The sequence shown here is derived from an EMBL/GenBank/DDBJ whole genome shotgun (WGS) entry which is preliminary data.</text>
</comment>
<dbReference type="Proteomes" id="UP000604046">
    <property type="component" value="Unassembled WGS sequence"/>
</dbReference>
<keyword evidence="4 7" id="KW-1133">Transmembrane helix</keyword>
<keyword evidence="5 7" id="KW-0472">Membrane</keyword>
<name>A0A812TJG2_9DINO</name>
<dbReference type="Pfam" id="PF13499">
    <property type="entry name" value="EF-hand_7"/>
    <property type="match status" value="1"/>
</dbReference>